<accession>U6SPN6</accession>
<dbReference type="AlphaFoldDB" id="U6SPN6"/>
<organism evidence="1 2">
    <name type="scientific">Alkalihalophilus marmarensis DSM 21297</name>
    <dbReference type="NCBI Taxonomy" id="1188261"/>
    <lineage>
        <taxon>Bacteria</taxon>
        <taxon>Bacillati</taxon>
        <taxon>Bacillota</taxon>
        <taxon>Bacilli</taxon>
        <taxon>Bacillales</taxon>
        <taxon>Bacillaceae</taxon>
        <taxon>Alkalihalophilus</taxon>
    </lineage>
</organism>
<dbReference type="PATRIC" id="fig|1188261.3.peg.2265"/>
<keyword evidence="2" id="KW-1185">Reference proteome</keyword>
<gene>
    <name evidence="1" type="ORF">A33I_14205</name>
</gene>
<name>U6SPN6_9BACI</name>
<evidence type="ECO:0000313" key="1">
    <source>
        <dbReference type="EMBL" id="ERN52840.1"/>
    </source>
</evidence>
<evidence type="ECO:0000313" key="2">
    <source>
        <dbReference type="Proteomes" id="UP000017170"/>
    </source>
</evidence>
<sequence>MSNEKLLEQVAKVSAETAVKTALEYMEQKQLKAQKNRRDMRLRNTKLLLKHYRSFVLHSKDLQIELDELEVPDDVFEEMHSNELVVESIKRSKKRTLAMVKFIDQMLRVYRVLCEESGRDEEVRKYKTIYHLYISQERLSAEEVSERHNIDKRTVYKDVNKAVEVLSSLVFGIDSITMNR</sequence>
<dbReference type="EMBL" id="ATAE01000031">
    <property type="protein sequence ID" value="ERN52840.1"/>
    <property type="molecule type" value="Genomic_DNA"/>
</dbReference>
<proteinExistence type="predicted"/>
<dbReference type="Proteomes" id="UP000017170">
    <property type="component" value="Unassembled WGS sequence"/>
</dbReference>
<comment type="caution">
    <text evidence="1">The sequence shown here is derived from an EMBL/GenBank/DDBJ whole genome shotgun (WGS) entry which is preliminary data.</text>
</comment>
<dbReference type="RefSeq" id="WP_022628472.1">
    <property type="nucleotide sequence ID" value="NZ_ATAE01000031.1"/>
</dbReference>
<reference evidence="1 2" key="1">
    <citation type="journal article" date="2013" name="Genome Announc.">
        <title>Genome Sequence of the Extreme Obligate Alkaliphile Bacillus marmarensis Strain DSM 21297.</title>
        <authorList>
            <person name="Wernick D.G."/>
            <person name="Choi K.Y."/>
            <person name="Tat C.A."/>
            <person name="Lafontaine Rivera J.G."/>
            <person name="Liao J.C."/>
        </authorList>
    </citation>
    <scope>NUCLEOTIDE SEQUENCE [LARGE SCALE GENOMIC DNA]</scope>
    <source>
        <strain evidence="1 2">DSM 21297</strain>
    </source>
</reference>
<protein>
    <submittedName>
        <fullName evidence="1">Uncharacterized protein</fullName>
    </submittedName>
</protein>